<dbReference type="Gene3D" id="3.40.390.10">
    <property type="entry name" value="Collagenase (Catalytic Domain)"/>
    <property type="match status" value="1"/>
</dbReference>
<dbReference type="PROSITE" id="PS51257">
    <property type="entry name" value="PROKAR_LIPOPROTEIN"/>
    <property type="match status" value="1"/>
</dbReference>
<dbReference type="EMBL" id="WUUU01000093">
    <property type="protein sequence ID" value="MXR21221.1"/>
    <property type="molecule type" value="Genomic_DNA"/>
</dbReference>
<accession>A0A6B0SNH8</accession>
<evidence type="ECO:0000256" key="1">
    <source>
        <dbReference type="SAM" id="MobiDB-lite"/>
    </source>
</evidence>
<evidence type="ECO:0000313" key="2">
    <source>
        <dbReference type="EMBL" id="MXR21221.1"/>
    </source>
</evidence>
<reference evidence="2 3" key="1">
    <citation type="submission" date="2019-12" db="EMBL/GenBank/DDBJ databases">
        <title>Isolation and characterization of three novel carbon monoxide-oxidizing members of Halobacteria from salione crusts and soils.</title>
        <authorList>
            <person name="Myers M.R."/>
            <person name="King G.M."/>
        </authorList>
    </citation>
    <scope>NUCLEOTIDE SEQUENCE [LARGE SCALE GENOMIC DNA]</scope>
    <source>
        <strain evidence="2 3">PCN9</strain>
    </source>
</reference>
<gene>
    <name evidence="2" type="ORF">GRX66_11630</name>
</gene>
<dbReference type="Proteomes" id="UP000471521">
    <property type="component" value="Unassembled WGS sequence"/>
</dbReference>
<feature type="compositionally biased region" description="Basic and acidic residues" evidence="1">
    <location>
        <begin position="42"/>
        <end position="52"/>
    </location>
</feature>
<dbReference type="InterPro" id="IPR024079">
    <property type="entry name" value="MetalloPept_cat_dom_sf"/>
</dbReference>
<feature type="region of interest" description="Disordered" evidence="1">
    <location>
        <begin position="23"/>
        <end position="54"/>
    </location>
</feature>
<comment type="caution">
    <text evidence="2">The sequence shown here is derived from an EMBL/GenBank/DDBJ whole genome shotgun (WGS) entry which is preliminary data.</text>
</comment>
<dbReference type="RefSeq" id="WP_159526715.1">
    <property type="nucleotide sequence ID" value="NZ_WUUU01000093.1"/>
</dbReference>
<protein>
    <recommendedName>
        <fullName evidence="4">Matrixin</fullName>
    </recommendedName>
</protein>
<organism evidence="2 3">
    <name type="scientific">Halobacterium bonnevillei</name>
    <dbReference type="NCBI Taxonomy" id="2692200"/>
    <lineage>
        <taxon>Archaea</taxon>
        <taxon>Methanobacteriati</taxon>
        <taxon>Methanobacteriota</taxon>
        <taxon>Stenosarchaea group</taxon>
        <taxon>Halobacteria</taxon>
        <taxon>Halobacteriales</taxon>
        <taxon>Halobacteriaceae</taxon>
        <taxon>Halobacterium</taxon>
    </lineage>
</organism>
<evidence type="ECO:0000313" key="3">
    <source>
        <dbReference type="Proteomes" id="UP000471521"/>
    </source>
</evidence>
<dbReference type="SUPFAM" id="SSF55486">
    <property type="entry name" value="Metalloproteases ('zincins'), catalytic domain"/>
    <property type="match status" value="1"/>
</dbReference>
<dbReference type="OrthoDB" id="9634at2157"/>
<name>A0A6B0SNH8_9EURY</name>
<dbReference type="AlphaFoldDB" id="A0A6B0SNH8"/>
<sequence>MARAALVVGVLVLVVASGCLTAEPAGTAPADPTTSASDAPYELEKPDVDDSRNPWGVSEIEVVVEDTTATGQNIHPAVMKTTRYWENEIDPGQRYAPEFRVVSESKSPEIRVEIVKTVDDCGVHRDEVGLGCAPVVPTNATITDKPVTIQVRAGHSHETTLAILKHEFGHVLGYEHGEGPNDLMTHNLTANAPDDVIDAAERDYPWASDSLRVAVVGESGSDVTERERVRQALAYYERGADGTVASPPEFQVVADAHEADVVVDLRDSETVECPGLSPRHSCLEWDGPDVDDDGSIEYVTDARIVVGSESHERVGWHVGYWLGRSLWTHGVPDPFLTDNQLPVSSW</sequence>
<keyword evidence="3" id="KW-1185">Reference proteome</keyword>
<proteinExistence type="predicted"/>
<evidence type="ECO:0008006" key="4">
    <source>
        <dbReference type="Google" id="ProtNLM"/>
    </source>
</evidence>
<dbReference type="GO" id="GO:0008237">
    <property type="term" value="F:metallopeptidase activity"/>
    <property type="evidence" value="ECO:0007669"/>
    <property type="project" value="InterPro"/>
</dbReference>